<proteinExistence type="inferred from homology"/>
<dbReference type="OMA" id="VQVTRHC"/>
<protein>
    <recommendedName>
        <fullName evidence="4">Sec1-like protein</fullName>
    </recommendedName>
</protein>
<dbReference type="AlphaFoldDB" id="J7RDE1"/>
<dbReference type="GO" id="GO:0006896">
    <property type="term" value="P:Golgi to vacuole transport"/>
    <property type="evidence" value="ECO:0007669"/>
    <property type="project" value="EnsemblFungi"/>
</dbReference>
<dbReference type="GO" id="GO:0000139">
    <property type="term" value="C:Golgi membrane"/>
    <property type="evidence" value="ECO:0007669"/>
    <property type="project" value="EnsemblFungi"/>
</dbReference>
<keyword evidence="3" id="KW-1185">Reference proteome</keyword>
<dbReference type="KEGG" id="kng:KNAG_0M00470"/>
<dbReference type="RefSeq" id="XP_022467144.1">
    <property type="nucleotide sequence ID" value="XM_022610893.1"/>
</dbReference>
<dbReference type="OrthoDB" id="10266265at2759"/>
<dbReference type="GO" id="GO:0000149">
    <property type="term" value="F:SNARE binding"/>
    <property type="evidence" value="ECO:0007669"/>
    <property type="project" value="EnsemblFungi"/>
</dbReference>
<evidence type="ECO:0000313" key="2">
    <source>
        <dbReference type="EMBL" id="CCK72900.1"/>
    </source>
</evidence>
<evidence type="ECO:0000313" key="3">
    <source>
        <dbReference type="Proteomes" id="UP000006310"/>
    </source>
</evidence>
<evidence type="ECO:0008006" key="4">
    <source>
        <dbReference type="Google" id="ProtNLM"/>
    </source>
</evidence>
<dbReference type="GO" id="GO:0005829">
    <property type="term" value="C:cytosol"/>
    <property type="evidence" value="ECO:0007669"/>
    <property type="project" value="EnsemblFungi"/>
</dbReference>
<dbReference type="InterPro" id="IPR027482">
    <property type="entry name" value="Sec1-like_dom2"/>
</dbReference>
<dbReference type="Gene3D" id="3.40.50.1910">
    <property type="match status" value="1"/>
</dbReference>
<evidence type="ECO:0000256" key="1">
    <source>
        <dbReference type="ARBA" id="ARBA00009884"/>
    </source>
</evidence>
<dbReference type="Pfam" id="PF00995">
    <property type="entry name" value="Sec1"/>
    <property type="match status" value="1"/>
</dbReference>
<dbReference type="HOGENOM" id="CLU_013933_3_1_1"/>
<dbReference type="InterPro" id="IPR001619">
    <property type="entry name" value="Sec1-like"/>
</dbReference>
<sequence length="613" mass="69849">MDLFAVGDYYVGRIVNSQVKSGASFGTVDHESLGGIMDGSAGSPRVKVLLLDKNTTPTLSVCATQTELLEHEIYLIDTVENAERDVMRQLKCLVYVKPTDETLACLVRELQSPKYGEYHLFFNNFVSKQQLETLAEADQLEVVVKVEELFQDYQIINEHLFSLDLPRASSDLVVDTLVDESYMKQCKDSLLSLCMSLKVKPEIIRYDQESAVCKSLGKGLLQDIEKNSRSLFDFPQDPSTPPVLLLLDRFDDPLTPLLQPWTYQSMIHEYIGIKRNIVNLSKVPNIEAELETVTLSSKQDVFFHDTRYLNFGDLGDKLKEYVSTYKTTAQGANSVDTMDDIKEFIEKYPELKKLSGNVSKHMTIVGELDRQLKDLHIWELSEVEQNLTVHGDNNEDYDSTLNLLRDARLSQYYKLKLACIYMLRYDDFHPQEQNSGEIGKINEIFNILKESLTTEDINYLHKFRKFFVQRKNKALRNGTDASANRSPEKDDLLTELARKFNTKMDLHRSRLGAKRNATSDNVYMQHVPKLSQLLSDLSKNKLSETKYKYLNKSTSTPTNAPTQDVIIFIAGGVTYEESRFVDQFNEAMGNGGMRVVLGSSSIVSTHDFLNSLR</sequence>
<organism evidence="2 3">
    <name type="scientific">Huiozyma naganishii (strain ATCC MYA-139 / BCRC 22969 / CBS 8797 / KCTC 17520 / NBRC 10181 / NCYC 3082 / Yp74L-3)</name>
    <name type="common">Yeast</name>
    <name type="synonym">Kazachstania naganishii</name>
    <dbReference type="NCBI Taxonomy" id="1071383"/>
    <lineage>
        <taxon>Eukaryota</taxon>
        <taxon>Fungi</taxon>
        <taxon>Dikarya</taxon>
        <taxon>Ascomycota</taxon>
        <taxon>Saccharomycotina</taxon>
        <taxon>Saccharomycetes</taxon>
        <taxon>Saccharomycetales</taxon>
        <taxon>Saccharomycetaceae</taxon>
        <taxon>Huiozyma</taxon>
    </lineage>
</organism>
<comment type="similarity">
    <text evidence="1">Belongs to the STXBP/unc-18/SEC1 family.</text>
</comment>
<reference evidence="2 3" key="1">
    <citation type="journal article" date="2011" name="Proc. Natl. Acad. Sci. U.S.A.">
        <title>Evolutionary erosion of yeast sex chromosomes by mating-type switching accidents.</title>
        <authorList>
            <person name="Gordon J.L."/>
            <person name="Armisen D."/>
            <person name="Proux-Wera E."/>
            <person name="Oheigeartaigh S.S."/>
            <person name="Byrne K.P."/>
            <person name="Wolfe K.H."/>
        </authorList>
    </citation>
    <scope>NUCLEOTIDE SEQUENCE [LARGE SCALE GENOMIC DNA]</scope>
    <source>
        <strain evidence="3">ATCC MYA-139 / BCRC 22969 / CBS 8797 / CCRC 22969 / KCTC 17520 / NBRC 10181 / NCYC 3082</strain>
    </source>
</reference>
<dbReference type="GO" id="GO:0007035">
    <property type="term" value="P:vacuolar acidification"/>
    <property type="evidence" value="ECO:0007669"/>
    <property type="project" value="EnsemblFungi"/>
</dbReference>
<gene>
    <name evidence="2" type="primary">KNAG0M00470</name>
    <name evidence="2" type="ordered locus">KNAG_0M00470</name>
</gene>
<reference evidence="3" key="2">
    <citation type="submission" date="2012-08" db="EMBL/GenBank/DDBJ databases">
        <title>Genome sequence of Kazachstania naganishii.</title>
        <authorList>
            <person name="Gordon J.L."/>
            <person name="Armisen D."/>
            <person name="Proux-Wera E."/>
            <person name="OhEigeartaigh S.S."/>
            <person name="Byrne K.P."/>
            <person name="Wolfe K.H."/>
        </authorList>
    </citation>
    <scope>NUCLEOTIDE SEQUENCE [LARGE SCALE GENOMIC DNA]</scope>
    <source>
        <strain evidence="3">ATCC MYA-139 / BCRC 22969 / CBS 8797 / CCRC 22969 / KCTC 17520 / NBRC 10181 / NCYC 3082</strain>
    </source>
</reference>
<dbReference type="SUPFAM" id="SSF56815">
    <property type="entry name" value="Sec1/munc18-like (SM) proteins"/>
    <property type="match status" value="1"/>
</dbReference>
<dbReference type="GO" id="GO:0000011">
    <property type="term" value="P:vacuole inheritance"/>
    <property type="evidence" value="ECO:0007669"/>
    <property type="project" value="EnsemblFungi"/>
</dbReference>
<dbReference type="Gene3D" id="3.90.830.10">
    <property type="entry name" value="Syntaxin Binding Protein 1, Chain A, domain 2"/>
    <property type="match status" value="1"/>
</dbReference>
<dbReference type="InterPro" id="IPR043127">
    <property type="entry name" value="Sec-1-like_dom3a"/>
</dbReference>
<dbReference type="GO" id="GO:0031201">
    <property type="term" value="C:SNARE complex"/>
    <property type="evidence" value="ECO:0007669"/>
    <property type="project" value="EnsemblFungi"/>
</dbReference>
<dbReference type="InterPro" id="IPR043154">
    <property type="entry name" value="Sec-1-like_dom1"/>
</dbReference>
<dbReference type="GO" id="GO:0035543">
    <property type="term" value="P:positive regulation of SNARE complex assembly"/>
    <property type="evidence" value="ECO:0007669"/>
    <property type="project" value="EnsemblFungi"/>
</dbReference>
<dbReference type="PIRSF" id="PIRSF005715">
    <property type="entry name" value="VPS45_Sec1"/>
    <property type="match status" value="1"/>
</dbReference>
<dbReference type="eggNOG" id="KOG1299">
    <property type="taxonomic scope" value="Eukaryota"/>
</dbReference>
<dbReference type="GeneID" id="34528680"/>
<dbReference type="GO" id="GO:0048210">
    <property type="term" value="P:Golgi vesicle fusion to target membrane"/>
    <property type="evidence" value="ECO:0007669"/>
    <property type="project" value="EnsemblFungi"/>
</dbReference>
<dbReference type="PANTHER" id="PTHR11679">
    <property type="entry name" value="VESICLE PROTEIN SORTING-ASSOCIATED"/>
    <property type="match status" value="1"/>
</dbReference>
<dbReference type="Gene3D" id="1.25.40.60">
    <property type="match status" value="1"/>
</dbReference>
<dbReference type="GO" id="GO:0051082">
    <property type="term" value="F:unfolded protein binding"/>
    <property type="evidence" value="ECO:0007669"/>
    <property type="project" value="EnsemblFungi"/>
</dbReference>
<dbReference type="EMBL" id="HE978326">
    <property type="protein sequence ID" value="CCK72900.1"/>
    <property type="molecule type" value="Genomic_DNA"/>
</dbReference>
<dbReference type="STRING" id="1071383.J7RDE1"/>
<dbReference type="InterPro" id="IPR036045">
    <property type="entry name" value="Sec1-like_sf"/>
</dbReference>
<dbReference type="GO" id="GO:0032258">
    <property type="term" value="P:cytoplasm to vacuole targeting by the Cvt pathway"/>
    <property type="evidence" value="ECO:0007669"/>
    <property type="project" value="EnsemblFungi"/>
</dbReference>
<dbReference type="Proteomes" id="UP000006310">
    <property type="component" value="Chromosome 13"/>
</dbReference>
<name>J7RDE1_HUIN7</name>
<dbReference type="GO" id="GO:0006895">
    <property type="term" value="P:Golgi to endosome transport"/>
    <property type="evidence" value="ECO:0007669"/>
    <property type="project" value="EnsemblFungi"/>
</dbReference>
<accession>J7RDE1</accession>
<dbReference type="Gene3D" id="3.40.50.2060">
    <property type="match status" value="1"/>
</dbReference>